<comment type="caution">
    <text evidence="2">The sequence shown here is derived from an EMBL/GenBank/DDBJ whole genome shotgun (WGS) entry which is preliminary data.</text>
</comment>
<dbReference type="InterPro" id="IPR014555">
    <property type="entry name" value="RecF-like"/>
</dbReference>
<feature type="domain" description="ATPase AAA-type core" evidence="1">
    <location>
        <begin position="35"/>
        <end position="349"/>
    </location>
</feature>
<dbReference type="Gene3D" id="3.40.50.300">
    <property type="entry name" value="P-loop containing nucleotide triphosphate hydrolases"/>
    <property type="match status" value="1"/>
</dbReference>
<dbReference type="GO" id="GO:0000731">
    <property type="term" value="P:DNA synthesis involved in DNA repair"/>
    <property type="evidence" value="ECO:0007669"/>
    <property type="project" value="TreeGrafter"/>
</dbReference>
<dbReference type="InterPro" id="IPR003959">
    <property type="entry name" value="ATPase_AAA_core"/>
</dbReference>
<proteinExistence type="predicted"/>
<evidence type="ECO:0000313" key="3">
    <source>
        <dbReference type="Proteomes" id="UP000662074"/>
    </source>
</evidence>
<dbReference type="PANTHER" id="PTHR32182">
    <property type="entry name" value="DNA REPLICATION AND REPAIR PROTEIN RECF"/>
    <property type="match status" value="1"/>
</dbReference>
<dbReference type="RefSeq" id="WP_188417274.1">
    <property type="nucleotide sequence ID" value="NZ_BMDO01000006.1"/>
</dbReference>
<keyword evidence="3" id="KW-1185">Reference proteome</keyword>
<dbReference type="GO" id="GO:0005524">
    <property type="term" value="F:ATP binding"/>
    <property type="evidence" value="ECO:0007669"/>
    <property type="project" value="InterPro"/>
</dbReference>
<dbReference type="AlphaFoldDB" id="A0A917J9K4"/>
<dbReference type="InterPro" id="IPR027417">
    <property type="entry name" value="P-loop_NTPase"/>
</dbReference>
<dbReference type="EMBL" id="BMDO01000006">
    <property type="protein sequence ID" value="GGI51313.1"/>
    <property type="molecule type" value="Genomic_DNA"/>
</dbReference>
<organism evidence="2 3">
    <name type="scientific">Mucilaginibacter galii</name>
    <dbReference type="NCBI Taxonomy" id="2005073"/>
    <lineage>
        <taxon>Bacteria</taxon>
        <taxon>Pseudomonadati</taxon>
        <taxon>Bacteroidota</taxon>
        <taxon>Sphingobacteriia</taxon>
        <taxon>Sphingobacteriales</taxon>
        <taxon>Sphingobacteriaceae</taxon>
        <taxon>Mucilaginibacter</taxon>
    </lineage>
</organism>
<dbReference type="Pfam" id="PF13304">
    <property type="entry name" value="AAA_21"/>
    <property type="match status" value="1"/>
</dbReference>
<dbReference type="GO" id="GO:0006302">
    <property type="term" value="P:double-strand break repair"/>
    <property type="evidence" value="ECO:0007669"/>
    <property type="project" value="TreeGrafter"/>
</dbReference>
<name>A0A917J9K4_9SPHI</name>
<gene>
    <name evidence="2" type="ORF">GCM10011425_25250</name>
</gene>
<reference evidence="2" key="1">
    <citation type="journal article" date="2014" name="Int. J. Syst. Evol. Microbiol.">
        <title>Complete genome sequence of Corynebacterium casei LMG S-19264T (=DSM 44701T), isolated from a smear-ripened cheese.</title>
        <authorList>
            <consortium name="US DOE Joint Genome Institute (JGI-PGF)"/>
            <person name="Walter F."/>
            <person name="Albersmeier A."/>
            <person name="Kalinowski J."/>
            <person name="Ruckert C."/>
        </authorList>
    </citation>
    <scope>NUCLEOTIDE SEQUENCE</scope>
    <source>
        <strain evidence="2">CCM 8711</strain>
    </source>
</reference>
<protein>
    <recommendedName>
        <fullName evidence="1">ATPase AAA-type core domain-containing protein</fullName>
    </recommendedName>
</protein>
<dbReference type="GO" id="GO:0016887">
    <property type="term" value="F:ATP hydrolysis activity"/>
    <property type="evidence" value="ECO:0007669"/>
    <property type="project" value="InterPro"/>
</dbReference>
<dbReference type="PANTHER" id="PTHR32182:SF22">
    <property type="entry name" value="ATP-DEPENDENT ENDONUCLEASE, OLD FAMILY-RELATED"/>
    <property type="match status" value="1"/>
</dbReference>
<dbReference type="SUPFAM" id="SSF52540">
    <property type="entry name" value="P-loop containing nucleoside triphosphate hydrolases"/>
    <property type="match status" value="1"/>
</dbReference>
<evidence type="ECO:0000313" key="2">
    <source>
        <dbReference type="EMBL" id="GGI51313.1"/>
    </source>
</evidence>
<sequence>MPKEISERPKVYLSKVHLKGFKSIEDVTIDFKRNFNVLIGKNGSGKSNLIELLFKAINFNRSRDKISFEFAKITLLSTDNHFFSFELERFLRKNNFINNDEIDDRIGVKERFLIDDTLLIDDLNKYSVRKKIEFNGKNIAYSHNKNILISKMGYQPIYSLIIKFNSPEKLDFINAPGSLKYDFDEIVGFLDYPESMNFFTPIILEVESYFEALEENDIDFNTIKVDDILDKFRVQGSILENLQLYSPVEDVRFSPNMNLYHNDNNLIVDNIRIEFKVNNIWMPWSQLSDGTKRLFYIIAETTYSNGLVLIEEPELGVHPHQFNLLMDFLKTQSETKQIIISTHSPKALDHLSKDELDSILIASYDLKKGTQIRHLTTTEIKKAKKYMKEVGFFSDYWMLSDLEE</sequence>
<accession>A0A917J9K4</accession>
<dbReference type="PIRSF" id="PIRSF029347">
    <property type="entry name" value="RecF"/>
    <property type="match status" value="1"/>
</dbReference>
<reference evidence="2" key="2">
    <citation type="submission" date="2020-09" db="EMBL/GenBank/DDBJ databases">
        <authorList>
            <person name="Sun Q."/>
            <person name="Sedlacek I."/>
        </authorList>
    </citation>
    <scope>NUCLEOTIDE SEQUENCE</scope>
    <source>
        <strain evidence="2">CCM 8711</strain>
    </source>
</reference>
<dbReference type="Proteomes" id="UP000662074">
    <property type="component" value="Unassembled WGS sequence"/>
</dbReference>
<evidence type="ECO:0000259" key="1">
    <source>
        <dbReference type="Pfam" id="PF13304"/>
    </source>
</evidence>